<proteinExistence type="predicted"/>
<dbReference type="RefSeq" id="WP_041025901.1">
    <property type="nucleotide sequence ID" value="NZ_CP004387.1"/>
</dbReference>
<name>A0A0B4XIB6_9GAMM</name>
<dbReference type="PRINTS" id="PR00040">
    <property type="entry name" value="HTHMERR"/>
</dbReference>
<dbReference type="Pfam" id="PF00376">
    <property type="entry name" value="MerR"/>
    <property type="match status" value="1"/>
</dbReference>
<dbReference type="EMBL" id="CP004387">
    <property type="protein sequence ID" value="AJD46821.1"/>
    <property type="molecule type" value="Genomic_DNA"/>
</dbReference>
<dbReference type="CDD" id="cd04785">
    <property type="entry name" value="HTH_CadR-PbrR-like"/>
    <property type="match status" value="1"/>
</dbReference>
<evidence type="ECO:0000313" key="5">
    <source>
        <dbReference type="EMBL" id="AJD46821.1"/>
    </source>
</evidence>
<dbReference type="PROSITE" id="PS50937">
    <property type="entry name" value="HTH_MERR_2"/>
    <property type="match status" value="1"/>
</dbReference>
<accession>A0A0B4XIB6</accession>
<reference evidence="5 6" key="1">
    <citation type="journal article" date="2012" name="J. Bacteriol.">
        <title>Genome sequence of an alkane-degrading bacterium, Alcanivorax pacificus type strain W11-5, isolated from deep sea sediment.</title>
        <authorList>
            <person name="Lai Q."/>
            <person name="Shao Z."/>
        </authorList>
    </citation>
    <scope>NUCLEOTIDE SEQUENCE [LARGE SCALE GENOMIC DNA]</scope>
    <source>
        <strain evidence="5 6">W11-5</strain>
    </source>
</reference>
<evidence type="ECO:0000256" key="2">
    <source>
        <dbReference type="ARBA" id="ARBA00023125"/>
    </source>
</evidence>
<dbReference type="PANTHER" id="PTHR30204:SF92">
    <property type="entry name" value="HTH-TYPE TRANSCRIPTIONAL REGULATOR ZNTR"/>
    <property type="match status" value="1"/>
</dbReference>
<dbReference type="InterPro" id="IPR009061">
    <property type="entry name" value="DNA-bd_dom_put_sf"/>
</dbReference>
<dbReference type="GO" id="GO:0003700">
    <property type="term" value="F:DNA-binding transcription factor activity"/>
    <property type="evidence" value="ECO:0007669"/>
    <property type="project" value="InterPro"/>
</dbReference>
<dbReference type="OrthoDB" id="9808480at2"/>
<dbReference type="SUPFAM" id="SSF46955">
    <property type="entry name" value="Putative DNA-binding domain"/>
    <property type="match status" value="1"/>
</dbReference>
<dbReference type="InterPro" id="IPR000551">
    <property type="entry name" value="MerR-type_HTH_dom"/>
</dbReference>
<evidence type="ECO:0000313" key="6">
    <source>
        <dbReference type="Proteomes" id="UP000006764"/>
    </source>
</evidence>
<keyword evidence="2" id="KW-0238">DNA-binding</keyword>
<dbReference type="HOGENOM" id="CLU_060077_2_0_6"/>
<dbReference type="Proteomes" id="UP000006764">
    <property type="component" value="Chromosome"/>
</dbReference>
<keyword evidence="3" id="KW-0804">Transcription</keyword>
<dbReference type="SMART" id="SM00422">
    <property type="entry name" value="HTH_MERR"/>
    <property type="match status" value="1"/>
</dbReference>
<dbReference type="KEGG" id="apac:S7S_01995"/>
<dbReference type="InterPro" id="IPR015358">
    <property type="entry name" value="Tscrpt_reg_MerR_DNA-bd"/>
</dbReference>
<dbReference type="PANTHER" id="PTHR30204">
    <property type="entry name" value="REDOX-CYCLING DRUG-SENSING TRANSCRIPTIONAL ACTIVATOR SOXR"/>
    <property type="match status" value="1"/>
</dbReference>
<protein>
    <submittedName>
        <fullName evidence="5">MerR family transcriptional regulator</fullName>
    </submittedName>
</protein>
<feature type="domain" description="HTH merR-type" evidence="4">
    <location>
        <begin position="3"/>
        <end position="72"/>
    </location>
</feature>
<evidence type="ECO:0000256" key="1">
    <source>
        <dbReference type="ARBA" id="ARBA00023015"/>
    </source>
</evidence>
<dbReference type="Pfam" id="PF09278">
    <property type="entry name" value="MerR-DNA-bind"/>
    <property type="match status" value="1"/>
</dbReference>
<evidence type="ECO:0000259" key="4">
    <source>
        <dbReference type="PROSITE" id="PS50937"/>
    </source>
</evidence>
<keyword evidence="1" id="KW-0805">Transcription regulation</keyword>
<organism evidence="5 6">
    <name type="scientific">Isoalcanivorax pacificus W11-5</name>
    <dbReference type="NCBI Taxonomy" id="391936"/>
    <lineage>
        <taxon>Bacteria</taxon>
        <taxon>Pseudomonadati</taxon>
        <taxon>Pseudomonadota</taxon>
        <taxon>Gammaproteobacteria</taxon>
        <taxon>Oceanospirillales</taxon>
        <taxon>Alcanivoracaceae</taxon>
        <taxon>Isoalcanivorax</taxon>
    </lineage>
</organism>
<dbReference type="STRING" id="391936.S7S_01995"/>
<keyword evidence="6" id="KW-1185">Reference proteome</keyword>
<gene>
    <name evidence="5" type="ORF">S7S_01995</name>
</gene>
<evidence type="ECO:0000256" key="3">
    <source>
        <dbReference type="ARBA" id="ARBA00023163"/>
    </source>
</evidence>
<dbReference type="AlphaFoldDB" id="A0A0B4XIB6"/>
<dbReference type="InterPro" id="IPR047057">
    <property type="entry name" value="MerR_fam"/>
</dbReference>
<dbReference type="Gene3D" id="1.10.1660.10">
    <property type="match status" value="1"/>
</dbReference>
<dbReference type="GO" id="GO:0003677">
    <property type="term" value="F:DNA binding"/>
    <property type="evidence" value="ECO:0007669"/>
    <property type="project" value="UniProtKB-KW"/>
</dbReference>
<sequence>MSALSIGRLAADNGCKVQTIRYYEDIGLLPPPARSEGNQRRYTQAHTRRLRFILHSRELGFSIADIRQLLAMADQPQQPCTEVDELARAHLGTVRRRIARLQAMEQELERMLGHCPHGEVRECRVIDVLADHALCATEHGAAVE</sequence>